<dbReference type="Proteomes" id="UP000012062">
    <property type="component" value="Unassembled WGS sequence"/>
</dbReference>
<dbReference type="RefSeq" id="WP_008878376.1">
    <property type="nucleotide sequence ID" value="NZ_CAUM01000186.1"/>
</dbReference>
<dbReference type="eggNOG" id="COG4795">
    <property type="taxonomic scope" value="Bacteria"/>
</dbReference>
<accession>M5EZM3</accession>
<dbReference type="InterPro" id="IPR045584">
    <property type="entry name" value="Pilin-like"/>
</dbReference>
<feature type="transmembrane region" description="Helical" evidence="1">
    <location>
        <begin position="12"/>
        <end position="37"/>
    </location>
</feature>
<dbReference type="Pfam" id="PF11612">
    <property type="entry name" value="T2SSJ"/>
    <property type="match status" value="1"/>
</dbReference>
<comment type="caution">
    <text evidence="2">The sequence shown here is derived from an EMBL/GenBank/DDBJ whole genome shotgun (WGS) entry which is preliminary data.</text>
</comment>
<keyword evidence="1" id="KW-0472">Membrane</keyword>
<dbReference type="SUPFAM" id="SSF54523">
    <property type="entry name" value="Pili subunits"/>
    <property type="match status" value="1"/>
</dbReference>
<evidence type="ECO:0000313" key="2">
    <source>
        <dbReference type="EMBL" id="CCV09528.1"/>
    </source>
</evidence>
<evidence type="ECO:0000256" key="1">
    <source>
        <dbReference type="SAM" id="Phobius"/>
    </source>
</evidence>
<gene>
    <name evidence="2" type="ORF">MESS2_p40012</name>
</gene>
<organism evidence="2 3">
    <name type="scientific">Mesorhizobium metallidurans STM 2683</name>
    <dbReference type="NCBI Taxonomy" id="1297569"/>
    <lineage>
        <taxon>Bacteria</taxon>
        <taxon>Pseudomonadati</taxon>
        <taxon>Pseudomonadota</taxon>
        <taxon>Alphaproteobacteria</taxon>
        <taxon>Hyphomicrobiales</taxon>
        <taxon>Phyllobacteriaceae</taxon>
        <taxon>Mesorhizobium</taxon>
    </lineage>
</organism>
<name>M5EZM3_9HYPH</name>
<dbReference type="EMBL" id="CAUM01000186">
    <property type="protein sequence ID" value="CCV09528.1"/>
    <property type="molecule type" value="Genomic_DNA"/>
</dbReference>
<dbReference type="InterPro" id="IPR010055">
    <property type="entry name" value="T2SS_protein-GspJ"/>
</dbReference>
<keyword evidence="3" id="KW-1185">Reference proteome</keyword>
<protein>
    <submittedName>
        <fullName evidence="2">General secretion protein J</fullName>
    </submittedName>
</protein>
<keyword evidence="1" id="KW-1133">Transmembrane helix</keyword>
<keyword evidence="1" id="KW-0812">Transmembrane</keyword>
<sequence>MSRPKPSASVEGFALIDVLVGLALVGVISSLMIVFLGQARTMMRIGKTTEMQMEVDATSRFLETVIAKAEPLPLAKSSPENVIYLSGDCARIEFSAIQAIGFKSAALREIVVSLGSDDSGEMAEKTLAIVQKPRRGSDTGNSAESEPIRLLAGVTALKFEYLDGSAGASSWSPNWSAQRRLPIAVRFTISVTRDGATYSSQGFARLDLASAPVPRTN</sequence>
<dbReference type="STRING" id="1297569.MESS2_p40012"/>
<dbReference type="AlphaFoldDB" id="M5EZM3"/>
<dbReference type="OrthoDB" id="8068109at2"/>
<dbReference type="GO" id="GO:0015628">
    <property type="term" value="P:protein secretion by the type II secretion system"/>
    <property type="evidence" value="ECO:0007669"/>
    <property type="project" value="InterPro"/>
</dbReference>
<dbReference type="GO" id="GO:0015627">
    <property type="term" value="C:type II protein secretion system complex"/>
    <property type="evidence" value="ECO:0007669"/>
    <property type="project" value="InterPro"/>
</dbReference>
<reference evidence="2 3" key="1">
    <citation type="submission" date="2013-02" db="EMBL/GenBank/DDBJ databases">
        <authorList>
            <person name="Genoscope - CEA"/>
        </authorList>
    </citation>
    <scope>NUCLEOTIDE SEQUENCE [LARGE SCALE GENOMIC DNA]</scope>
    <source>
        <strain evidence="2 3">STM 2683</strain>
    </source>
</reference>
<proteinExistence type="predicted"/>
<evidence type="ECO:0000313" key="3">
    <source>
        <dbReference type="Proteomes" id="UP000012062"/>
    </source>
</evidence>